<protein>
    <submittedName>
        <fullName evidence="1">Uncharacterized protein</fullName>
    </submittedName>
</protein>
<dbReference type="Proteomes" id="UP000250321">
    <property type="component" value="Unassembled WGS sequence"/>
</dbReference>
<dbReference type="EMBL" id="PJQY01002069">
    <property type="protein sequence ID" value="PQP96679.1"/>
    <property type="molecule type" value="Genomic_DNA"/>
</dbReference>
<keyword evidence="2" id="KW-1185">Reference proteome</keyword>
<dbReference type="AlphaFoldDB" id="A0A314XV59"/>
<evidence type="ECO:0000313" key="2">
    <source>
        <dbReference type="Proteomes" id="UP000250321"/>
    </source>
</evidence>
<name>A0A314XV59_PRUYE</name>
<comment type="caution">
    <text evidence="1">The sequence shown here is derived from an EMBL/GenBank/DDBJ whole genome shotgun (WGS) entry which is preliminary data.</text>
</comment>
<proteinExistence type="predicted"/>
<accession>A0A314XV59</accession>
<reference evidence="1 2" key="1">
    <citation type="submission" date="2018-02" db="EMBL/GenBank/DDBJ databases">
        <title>Draft genome of wild Prunus yedoensis var. nudiflora.</title>
        <authorList>
            <person name="Baek S."/>
            <person name="Kim J.-H."/>
            <person name="Choi K."/>
            <person name="Kim G.-B."/>
            <person name="Cho A."/>
            <person name="Jang H."/>
            <person name="Shin C.-H."/>
            <person name="Yu H.-J."/>
            <person name="Mun J.-H."/>
        </authorList>
    </citation>
    <scope>NUCLEOTIDE SEQUENCE [LARGE SCALE GENOMIC DNA]</scope>
    <source>
        <strain evidence="2">cv. Jeju island</strain>
        <tissue evidence="1">Leaf</tissue>
    </source>
</reference>
<evidence type="ECO:0000313" key="1">
    <source>
        <dbReference type="EMBL" id="PQP96679.1"/>
    </source>
</evidence>
<organism evidence="1 2">
    <name type="scientific">Prunus yedoensis var. nudiflora</name>
    <dbReference type="NCBI Taxonomy" id="2094558"/>
    <lineage>
        <taxon>Eukaryota</taxon>
        <taxon>Viridiplantae</taxon>
        <taxon>Streptophyta</taxon>
        <taxon>Embryophyta</taxon>
        <taxon>Tracheophyta</taxon>
        <taxon>Spermatophyta</taxon>
        <taxon>Magnoliopsida</taxon>
        <taxon>eudicotyledons</taxon>
        <taxon>Gunneridae</taxon>
        <taxon>Pentapetalae</taxon>
        <taxon>rosids</taxon>
        <taxon>fabids</taxon>
        <taxon>Rosales</taxon>
        <taxon>Rosaceae</taxon>
        <taxon>Amygdaloideae</taxon>
        <taxon>Amygdaleae</taxon>
        <taxon>Prunus</taxon>
    </lineage>
</organism>
<gene>
    <name evidence="1" type="ORF">Pyn_22866</name>
</gene>
<sequence length="79" mass="8412">MGAYPGRAMSFITKRSNLDAPTLFLQDPCFLGDESVGGLGFSVLGLCSWLEGGGYGRRNLGGAGRWVLPQSIASVVVWF</sequence>